<gene>
    <name evidence="1" type="ORF">LRS13_06265</name>
</gene>
<proteinExistence type="predicted"/>
<reference evidence="2" key="1">
    <citation type="submission" date="2021-11" db="EMBL/GenBank/DDBJ databases">
        <title>Cultivation dependent microbiological survey of springs from the worlds oldest radium mine currently devoted to the extraction of radon-saturated water.</title>
        <authorList>
            <person name="Kapinusova G."/>
            <person name="Smrhova T."/>
            <person name="Strejcek M."/>
            <person name="Suman J."/>
            <person name="Jani K."/>
            <person name="Pajer P."/>
            <person name="Uhlik O."/>
        </authorList>
    </citation>
    <scope>NUCLEOTIDE SEQUENCE [LARGE SCALE GENOMIC DNA]</scope>
    <source>
        <strain evidence="2">J379</strain>
    </source>
</reference>
<organism evidence="1 2">
    <name type="scientific">Svornostia abyssi</name>
    <dbReference type="NCBI Taxonomy" id="2898438"/>
    <lineage>
        <taxon>Bacteria</taxon>
        <taxon>Bacillati</taxon>
        <taxon>Actinomycetota</taxon>
        <taxon>Thermoleophilia</taxon>
        <taxon>Solirubrobacterales</taxon>
        <taxon>Baekduiaceae</taxon>
        <taxon>Svornostia</taxon>
    </lineage>
</organism>
<dbReference type="Proteomes" id="UP001058860">
    <property type="component" value="Chromosome"/>
</dbReference>
<sequence length="62" mass="6886">MLDERDLAVATLAGRYIERREHASSPKVDDLFAAAAEFGDTATDQLRTVLACYEAMQDTDSY</sequence>
<evidence type="ECO:0000313" key="1">
    <source>
        <dbReference type="EMBL" id="UUY05130.1"/>
    </source>
</evidence>
<evidence type="ECO:0000313" key="2">
    <source>
        <dbReference type="Proteomes" id="UP001058860"/>
    </source>
</evidence>
<protein>
    <submittedName>
        <fullName evidence="1">Uncharacterized protein</fullName>
    </submittedName>
</protein>
<dbReference type="RefSeq" id="WP_353865595.1">
    <property type="nucleotide sequence ID" value="NZ_CP088295.1"/>
</dbReference>
<accession>A0ABY5PKN7</accession>
<dbReference type="EMBL" id="CP088295">
    <property type="protein sequence ID" value="UUY05130.1"/>
    <property type="molecule type" value="Genomic_DNA"/>
</dbReference>
<keyword evidence="2" id="KW-1185">Reference proteome</keyword>
<name>A0ABY5PKN7_9ACTN</name>